<dbReference type="Pfam" id="PF07690">
    <property type="entry name" value="MFS_1"/>
    <property type="match status" value="1"/>
</dbReference>
<comment type="caution">
    <text evidence="9">The sequence shown here is derived from an EMBL/GenBank/DDBJ whole genome shotgun (WGS) entry which is preliminary data.</text>
</comment>
<evidence type="ECO:0000259" key="8">
    <source>
        <dbReference type="PROSITE" id="PS50850"/>
    </source>
</evidence>
<feature type="transmembrane region" description="Helical" evidence="7">
    <location>
        <begin position="207"/>
        <end position="227"/>
    </location>
</feature>
<dbReference type="GO" id="GO:0005886">
    <property type="term" value="C:plasma membrane"/>
    <property type="evidence" value="ECO:0007669"/>
    <property type="project" value="UniProtKB-SubCell"/>
</dbReference>
<feature type="transmembrane region" description="Helical" evidence="7">
    <location>
        <begin position="40"/>
        <end position="62"/>
    </location>
</feature>
<feature type="transmembrane region" description="Helical" evidence="7">
    <location>
        <begin position="364"/>
        <end position="383"/>
    </location>
</feature>
<evidence type="ECO:0000256" key="4">
    <source>
        <dbReference type="ARBA" id="ARBA00022692"/>
    </source>
</evidence>
<dbReference type="SUPFAM" id="SSF103473">
    <property type="entry name" value="MFS general substrate transporter"/>
    <property type="match status" value="1"/>
</dbReference>
<dbReference type="Gene3D" id="1.20.1250.20">
    <property type="entry name" value="MFS general substrate transporter like domains"/>
    <property type="match status" value="1"/>
</dbReference>
<feature type="transmembrane region" description="Helical" evidence="7">
    <location>
        <begin position="341"/>
        <end position="358"/>
    </location>
</feature>
<dbReference type="InterPro" id="IPR001958">
    <property type="entry name" value="Tet-R_TetA/multi-R_MdtG-like"/>
</dbReference>
<dbReference type="InterPro" id="IPR005829">
    <property type="entry name" value="Sugar_transporter_CS"/>
</dbReference>
<dbReference type="OrthoDB" id="9793283at2"/>
<feature type="transmembrane region" description="Helical" evidence="7">
    <location>
        <begin position="162"/>
        <end position="186"/>
    </location>
</feature>
<feature type="transmembrane region" description="Helical" evidence="7">
    <location>
        <begin position="74"/>
        <end position="94"/>
    </location>
</feature>
<keyword evidence="3" id="KW-0813">Transport</keyword>
<evidence type="ECO:0000313" key="9">
    <source>
        <dbReference type="EMBL" id="RNF40743.1"/>
    </source>
</evidence>
<gene>
    <name evidence="9" type="ORF">EEX84_04780</name>
</gene>
<keyword evidence="6 7" id="KW-0472">Membrane</keyword>
<dbReference type="PANTHER" id="PTHR23504:SF115">
    <property type="entry name" value="MULTIDRUG RESISTANCE PROTEIN 2"/>
    <property type="match status" value="1"/>
</dbReference>
<dbReference type="CDD" id="cd17325">
    <property type="entry name" value="MFS_MdtG_SLC18_like"/>
    <property type="match status" value="1"/>
</dbReference>
<evidence type="ECO:0000256" key="5">
    <source>
        <dbReference type="ARBA" id="ARBA00022989"/>
    </source>
</evidence>
<dbReference type="EMBL" id="RIAX01000002">
    <property type="protein sequence ID" value="RNF40743.1"/>
    <property type="molecule type" value="Genomic_DNA"/>
</dbReference>
<evidence type="ECO:0000256" key="6">
    <source>
        <dbReference type="ARBA" id="ARBA00023136"/>
    </source>
</evidence>
<feature type="transmembrane region" description="Helical" evidence="7">
    <location>
        <begin position="247"/>
        <end position="266"/>
    </location>
</feature>
<feature type="transmembrane region" description="Helical" evidence="7">
    <location>
        <begin position="134"/>
        <end position="156"/>
    </location>
</feature>
<feature type="transmembrane region" description="Helical" evidence="7">
    <location>
        <begin position="302"/>
        <end position="320"/>
    </location>
</feature>
<sequence>MAGKTSNFALYILMFNMFIAMSGIGLIIPIMPAYLDTFGVAGQALGTLIATFAFAQFLFSPLSGQLSDKYGRKNLIIFGLVVFGLSQLAFGLAPNLWLLYVARFFSGLGAAFLIPPMMAFVADITTYEERGRGMGLLGASMSLGFMIGPGFGGFLAEVSLQFPFYVAASVALVAAFLSFMALPNVAPTIEAASNKNENILQQMKRSVYTPYFVLLLVMLIFAFGLANFQSTISLYVDKKYNFTPKEIAVLITTGGFVGVIVQTFVINRLFKLYGEMKVILVNLLVAAAAMIGVLLVSTFWTILLVAAVFFTAASLLRPAINTLISKLAGDQQGFAAGMNNAYMSLGNMIGPAMAGILFDINMSYPYMAGTAILITCFFIANIWSMKKQQLLATSRS</sequence>
<dbReference type="InterPro" id="IPR011701">
    <property type="entry name" value="MFS"/>
</dbReference>
<evidence type="ECO:0000256" key="3">
    <source>
        <dbReference type="ARBA" id="ARBA00022448"/>
    </source>
</evidence>
<dbReference type="Proteomes" id="UP000275473">
    <property type="component" value="Unassembled WGS sequence"/>
</dbReference>
<evidence type="ECO:0000256" key="1">
    <source>
        <dbReference type="ARBA" id="ARBA00004651"/>
    </source>
</evidence>
<keyword evidence="10" id="KW-1185">Reference proteome</keyword>
<organism evidence="9 10">
    <name type="scientific">Planococcus salinus</name>
    <dbReference type="NCBI Taxonomy" id="1848460"/>
    <lineage>
        <taxon>Bacteria</taxon>
        <taxon>Bacillati</taxon>
        <taxon>Bacillota</taxon>
        <taxon>Bacilli</taxon>
        <taxon>Bacillales</taxon>
        <taxon>Caryophanaceae</taxon>
        <taxon>Planococcus</taxon>
    </lineage>
</organism>
<keyword evidence="5 7" id="KW-1133">Transmembrane helix</keyword>
<dbReference type="PRINTS" id="PR01035">
    <property type="entry name" value="TCRTETA"/>
</dbReference>
<dbReference type="PANTHER" id="PTHR23504">
    <property type="entry name" value="MAJOR FACILITATOR SUPERFAMILY DOMAIN-CONTAINING PROTEIN 10"/>
    <property type="match status" value="1"/>
</dbReference>
<name>A0A3M8PAR8_9BACL</name>
<dbReference type="RefSeq" id="WP_123164442.1">
    <property type="nucleotide sequence ID" value="NZ_RIAX01000002.1"/>
</dbReference>
<comment type="subcellular location">
    <subcellularLocation>
        <location evidence="1">Cell membrane</location>
        <topology evidence="1">Multi-pass membrane protein</topology>
    </subcellularLocation>
</comment>
<dbReference type="PROSITE" id="PS50850">
    <property type="entry name" value="MFS"/>
    <property type="match status" value="1"/>
</dbReference>
<protein>
    <submittedName>
        <fullName evidence="9">MFS transporter</fullName>
    </submittedName>
</protein>
<dbReference type="GO" id="GO:0022857">
    <property type="term" value="F:transmembrane transporter activity"/>
    <property type="evidence" value="ECO:0007669"/>
    <property type="project" value="InterPro"/>
</dbReference>
<reference evidence="9 10" key="1">
    <citation type="journal article" date="2018" name="Int. J. Syst. Evol. Microbiol.">
        <title>Planococcus salinus sp. nov., a moderately halophilic bacterium isolated from a saline-alkali soil.</title>
        <authorList>
            <person name="Gan L."/>
        </authorList>
    </citation>
    <scope>NUCLEOTIDE SEQUENCE [LARGE SCALE GENOMIC DNA]</scope>
    <source>
        <strain evidence="9 10">LCB217</strain>
    </source>
</reference>
<evidence type="ECO:0000256" key="2">
    <source>
        <dbReference type="ARBA" id="ARBA00007520"/>
    </source>
</evidence>
<accession>A0A3M8PAR8</accession>
<feature type="transmembrane region" description="Helical" evidence="7">
    <location>
        <begin position="100"/>
        <end position="122"/>
    </location>
</feature>
<dbReference type="AlphaFoldDB" id="A0A3M8PAR8"/>
<evidence type="ECO:0000313" key="10">
    <source>
        <dbReference type="Proteomes" id="UP000275473"/>
    </source>
</evidence>
<feature type="transmembrane region" description="Helical" evidence="7">
    <location>
        <begin position="278"/>
        <end position="296"/>
    </location>
</feature>
<comment type="similarity">
    <text evidence="2">Belongs to the major facilitator superfamily. TCR/Tet family.</text>
</comment>
<proteinExistence type="inferred from homology"/>
<dbReference type="InterPro" id="IPR036259">
    <property type="entry name" value="MFS_trans_sf"/>
</dbReference>
<dbReference type="PROSITE" id="PS00216">
    <property type="entry name" value="SUGAR_TRANSPORT_1"/>
    <property type="match status" value="1"/>
</dbReference>
<feature type="domain" description="Major facilitator superfamily (MFS) profile" evidence="8">
    <location>
        <begin position="9"/>
        <end position="387"/>
    </location>
</feature>
<evidence type="ECO:0000256" key="7">
    <source>
        <dbReference type="SAM" id="Phobius"/>
    </source>
</evidence>
<feature type="transmembrane region" description="Helical" evidence="7">
    <location>
        <begin position="12"/>
        <end position="34"/>
    </location>
</feature>
<dbReference type="InterPro" id="IPR020846">
    <property type="entry name" value="MFS_dom"/>
</dbReference>
<keyword evidence="4 7" id="KW-0812">Transmembrane</keyword>